<keyword evidence="2" id="KW-0227">DNA damage</keyword>
<evidence type="ECO:0000313" key="9">
    <source>
        <dbReference type="Proteomes" id="UP000245942"/>
    </source>
</evidence>
<evidence type="ECO:0000256" key="5">
    <source>
        <dbReference type="SAM" id="MobiDB-lite"/>
    </source>
</evidence>
<keyword evidence="4" id="KW-0539">Nucleus</keyword>
<feature type="compositionally biased region" description="Low complexity" evidence="5">
    <location>
        <begin position="841"/>
        <end position="859"/>
    </location>
</feature>
<evidence type="ECO:0000259" key="7">
    <source>
        <dbReference type="Pfam" id="PF21796"/>
    </source>
</evidence>
<dbReference type="STRING" id="1684307.A0A316U916"/>
<organism evidence="8 9">
    <name type="scientific">Pseudomicrostroma glucosiphilum</name>
    <dbReference type="NCBI Taxonomy" id="1684307"/>
    <lineage>
        <taxon>Eukaryota</taxon>
        <taxon>Fungi</taxon>
        <taxon>Dikarya</taxon>
        <taxon>Basidiomycota</taxon>
        <taxon>Ustilaginomycotina</taxon>
        <taxon>Exobasidiomycetes</taxon>
        <taxon>Microstromatales</taxon>
        <taxon>Microstromatales incertae sedis</taxon>
        <taxon>Pseudomicrostroma</taxon>
    </lineage>
</organism>
<evidence type="ECO:0000256" key="3">
    <source>
        <dbReference type="ARBA" id="ARBA00023204"/>
    </source>
</evidence>
<comment type="subcellular location">
    <subcellularLocation>
        <location evidence="1">Nucleus</location>
    </subcellularLocation>
</comment>
<dbReference type="InterPro" id="IPR048800">
    <property type="entry name" value="Cac1-like_C"/>
</dbReference>
<reference evidence="8 9" key="1">
    <citation type="journal article" date="2018" name="Mol. Biol. Evol.">
        <title>Broad Genomic Sampling Reveals a Smut Pathogenic Ancestry of the Fungal Clade Ustilaginomycotina.</title>
        <authorList>
            <person name="Kijpornyongpan T."/>
            <person name="Mondo S.J."/>
            <person name="Barry K."/>
            <person name="Sandor L."/>
            <person name="Lee J."/>
            <person name="Lipzen A."/>
            <person name="Pangilinan J."/>
            <person name="LaButti K."/>
            <person name="Hainaut M."/>
            <person name="Henrissat B."/>
            <person name="Grigoriev I.V."/>
            <person name="Spatafora J.W."/>
            <person name="Aime M.C."/>
        </authorList>
    </citation>
    <scope>NUCLEOTIDE SEQUENCE [LARGE SCALE GENOMIC DNA]</scope>
    <source>
        <strain evidence="8 9">MCA 4718</strain>
    </source>
</reference>
<feature type="region of interest" description="Disordered" evidence="5">
    <location>
        <begin position="671"/>
        <end position="703"/>
    </location>
</feature>
<evidence type="ECO:0000256" key="1">
    <source>
        <dbReference type="ARBA" id="ARBA00004123"/>
    </source>
</evidence>
<feature type="compositionally biased region" description="Polar residues" evidence="5">
    <location>
        <begin position="671"/>
        <end position="684"/>
    </location>
</feature>
<dbReference type="EMBL" id="KZ819325">
    <property type="protein sequence ID" value="PWN21334.1"/>
    <property type="molecule type" value="Genomic_DNA"/>
</dbReference>
<dbReference type="GO" id="GO:0006334">
    <property type="term" value="P:nucleosome assembly"/>
    <property type="evidence" value="ECO:0007669"/>
    <property type="project" value="TreeGrafter"/>
</dbReference>
<keyword evidence="9" id="KW-1185">Reference proteome</keyword>
<feature type="domain" description="Chromatin assembly factor 1 subunit Cac1-like C-terminal" evidence="7">
    <location>
        <begin position="874"/>
        <end position="931"/>
    </location>
</feature>
<proteinExistence type="predicted"/>
<feature type="region of interest" description="Disordered" evidence="5">
    <location>
        <begin position="841"/>
        <end position="866"/>
    </location>
</feature>
<keyword evidence="3" id="KW-0234">DNA repair</keyword>
<dbReference type="PANTHER" id="PTHR15272">
    <property type="entry name" value="CHROMATIN ASSEMBLY FACTOR 1 SUBUNIT A CAF-1 SUBUNIT A"/>
    <property type="match status" value="1"/>
</dbReference>
<feature type="region of interest" description="Disordered" evidence="5">
    <location>
        <begin position="294"/>
        <end position="400"/>
    </location>
</feature>
<feature type="region of interest" description="Disordered" evidence="5">
    <location>
        <begin position="787"/>
        <end position="819"/>
    </location>
</feature>
<feature type="compositionally biased region" description="Basic and acidic residues" evidence="5">
    <location>
        <begin position="356"/>
        <end position="398"/>
    </location>
</feature>
<evidence type="ECO:0000256" key="2">
    <source>
        <dbReference type="ARBA" id="ARBA00022763"/>
    </source>
</evidence>
<dbReference type="PANTHER" id="PTHR15272:SF0">
    <property type="entry name" value="CHROMATIN ASSEMBLY FACTOR 1 SUBUNIT A"/>
    <property type="match status" value="1"/>
</dbReference>
<dbReference type="GeneID" id="37013952"/>
<evidence type="ECO:0000259" key="6">
    <source>
        <dbReference type="Pfam" id="PF12253"/>
    </source>
</evidence>
<evidence type="ECO:0000313" key="8">
    <source>
        <dbReference type="EMBL" id="PWN21334.1"/>
    </source>
</evidence>
<feature type="compositionally biased region" description="Basic and acidic residues" evidence="5">
    <location>
        <begin position="338"/>
        <end position="347"/>
    </location>
</feature>
<dbReference type="GO" id="GO:0033186">
    <property type="term" value="C:CAF-1 complex"/>
    <property type="evidence" value="ECO:0007669"/>
    <property type="project" value="TreeGrafter"/>
</dbReference>
<sequence length="942" mass="100907">MGTGDAEEAHAPSTPTRGKRKADEVAAEPVSSQNGTQDAPWEITTPERPKATESTNKQQQTQQQPKVKKAKQAAEPVQIRNGKLILKQKAKSFLDEISVLLGLTELKRFCQTQKEPISQLPDEHLGVIAKFAQENDKASAELSKFIKQRVMGSQDGQAEIDVLPLDTIESALSRIAQRVNYGLDASDVASSSTSASDSDDLPAGLQLWRWEVTDSSLLQGERLSEILARREERIAARARAVEIFQALSVVGREALLSSKKKTSAKASKVKALEAAGQTDEAMSDVKDELADAAGSSTATIVQDGETSAAGADRMTLDVADNKSPPASAKKRRSVSIPRDSRSPERGLVDLAKASKKKVEELSPEEQAEKERKEAEREERRKQKEAKEAKKQKQLEQTKKAASMMSGFFGRAASPSKEMKASATQVSPVTLVVSDFERTFVPIVYKNVAPVNRLATDASPASIDEALTSSRSLSKEELLALTVCKTMPRKRSTTGPRTRLSVRDTMRMVAESDLMTTAAQAEAHDALETLKDRRSRKAVPVKLLQFATDMRPAYFGTWTRPSNLISGRRPLRQDPVALDYNYDSDAEWQDGGDGEDDAKGEEVGDDNDDLEDAMSGSEDESEMADWLVDDLEEDEEGGDIDDAMSDIIEVDPLGNPLSPVLGRSLANGKLSSAKKNSDVASTGTPQFKAAGPPTGNAPKRTLPLPFAGAKKKKKKVKTAKKFTSKLTPLTIGPHWSTALGEEAHPAFAEYQMEFLNDAYVGLDPFTFISKDLSAVAPPAEPVAPVAAPAIPKPHGSPMRGTKFGSGLKGPSHSANTSPQKNSLHAFLNGGAVADGADAPLSAVGSATASTSSTPIAAPATGSGGKSGPLVPDEHLAAVLQAVEGSTDTKMFLLEKLAAQYKEVRSVTKVAISNTLGLAAEKAGAKRGGTWRVKDEWRARAGLA</sequence>
<name>A0A316U916_9BASI</name>
<accession>A0A316U916</accession>
<feature type="region of interest" description="Disordered" evidence="5">
    <location>
        <begin position="582"/>
        <end position="622"/>
    </location>
</feature>
<feature type="region of interest" description="Disordered" evidence="5">
    <location>
        <begin position="1"/>
        <end position="75"/>
    </location>
</feature>
<gene>
    <name evidence="8" type="ORF">BCV69DRAFT_282071</name>
</gene>
<dbReference type="Pfam" id="PF21796">
    <property type="entry name" value="Cac1_C"/>
    <property type="match status" value="1"/>
</dbReference>
<dbReference type="GO" id="GO:0006281">
    <property type="term" value="P:DNA repair"/>
    <property type="evidence" value="ECO:0007669"/>
    <property type="project" value="UniProtKB-KW"/>
</dbReference>
<dbReference type="GO" id="GO:0005634">
    <property type="term" value="C:nucleus"/>
    <property type="evidence" value="ECO:0007669"/>
    <property type="project" value="UniProtKB-SubCell"/>
</dbReference>
<protein>
    <recommendedName>
        <fullName evidence="10">Chromatin assembly factor 1 subunit A</fullName>
    </recommendedName>
</protein>
<dbReference type="AlphaFoldDB" id="A0A316U916"/>
<evidence type="ECO:0000256" key="4">
    <source>
        <dbReference type="ARBA" id="ARBA00023242"/>
    </source>
</evidence>
<dbReference type="Pfam" id="PF12253">
    <property type="entry name" value="CAF1A_dimeriz"/>
    <property type="match status" value="1"/>
</dbReference>
<feature type="domain" description="Chromatin assembly factor 1 subunit A dimerization" evidence="6">
    <location>
        <begin position="541"/>
        <end position="612"/>
    </location>
</feature>
<dbReference type="Proteomes" id="UP000245942">
    <property type="component" value="Unassembled WGS sequence"/>
</dbReference>
<dbReference type="RefSeq" id="XP_025348494.1">
    <property type="nucleotide sequence ID" value="XM_025492218.1"/>
</dbReference>
<evidence type="ECO:0008006" key="10">
    <source>
        <dbReference type="Google" id="ProtNLM"/>
    </source>
</evidence>
<dbReference type="OrthoDB" id="440676at2759"/>
<dbReference type="InterPro" id="IPR022043">
    <property type="entry name" value="CAF1A_DD"/>
</dbReference>